<dbReference type="GO" id="GO:0007165">
    <property type="term" value="P:signal transduction"/>
    <property type="evidence" value="ECO:0007669"/>
    <property type="project" value="UniProtKB-KW"/>
</dbReference>
<dbReference type="GO" id="GO:0005549">
    <property type="term" value="F:odorant binding"/>
    <property type="evidence" value="ECO:0007669"/>
    <property type="project" value="InterPro"/>
</dbReference>
<dbReference type="Pfam" id="PF02949">
    <property type="entry name" value="7tm_6"/>
    <property type="match status" value="1"/>
</dbReference>
<dbReference type="PANTHER" id="PTHR21137:SF35">
    <property type="entry name" value="ODORANT RECEPTOR 19A-RELATED"/>
    <property type="match status" value="1"/>
</dbReference>
<protein>
    <submittedName>
        <fullName evidence="11">Uncharacterized protein</fullName>
    </submittedName>
</protein>
<evidence type="ECO:0000256" key="6">
    <source>
        <dbReference type="ARBA" id="ARBA00022989"/>
    </source>
</evidence>
<evidence type="ECO:0000256" key="5">
    <source>
        <dbReference type="ARBA" id="ARBA00022725"/>
    </source>
</evidence>
<name>A0AA39G0V0_MICHY</name>
<reference evidence="11" key="2">
    <citation type="submission" date="2023-03" db="EMBL/GenBank/DDBJ databases">
        <authorList>
            <person name="Inwood S.N."/>
            <person name="Skelly J.G."/>
            <person name="Guhlin J."/>
            <person name="Harrop T.W.R."/>
            <person name="Goldson S.G."/>
            <person name="Dearden P.K."/>
        </authorList>
    </citation>
    <scope>NUCLEOTIDE SEQUENCE</scope>
    <source>
        <strain evidence="11">Lincoln</strain>
        <tissue evidence="11">Whole body</tissue>
    </source>
</reference>
<keyword evidence="4 10" id="KW-0812">Transmembrane</keyword>
<gene>
    <name evidence="11" type="ORF">PV327_005184</name>
</gene>
<dbReference type="InterPro" id="IPR004117">
    <property type="entry name" value="7tm6_olfct_rcpt"/>
</dbReference>
<dbReference type="Proteomes" id="UP001168972">
    <property type="component" value="Unassembled WGS sequence"/>
</dbReference>
<comment type="caution">
    <text evidence="11">The sequence shown here is derived from an EMBL/GenBank/DDBJ whole genome shotgun (WGS) entry which is preliminary data.</text>
</comment>
<evidence type="ECO:0000256" key="10">
    <source>
        <dbReference type="SAM" id="Phobius"/>
    </source>
</evidence>
<sequence>MKSGFKINTISLSGCTALYNVSGAGITIGRMYGDRVEYELPYRTTLPYDHTKPFIFRFTIVMQFIIVCIGANILAAFDTFFVGMMLQICAKINILKHRFQVIVTTLERIQKEESYDVIEYDKLETKMFSVWIKSHNDILSLTDDVGSIFSKVIFVQFSVSAFVLCTTIYVISQVPVFTAEFAGNFIYLIATTVQIFILCISAHQFADLSRAIYDTNWFVLSTSAQKKIVLIMVRTLKPIEFSSGHLATLSLDSFKSKALKTEKIDILSIS</sequence>
<accession>A0AA39G0V0</accession>
<reference evidence="11" key="1">
    <citation type="journal article" date="2023" name="bioRxiv">
        <title>Scaffold-level genome assemblies of two parasitoid biocontrol wasps reveal the parthenogenesis mechanism and an associated novel virus.</title>
        <authorList>
            <person name="Inwood S."/>
            <person name="Skelly J."/>
            <person name="Guhlin J."/>
            <person name="Harrop T."/>
            <person name="Goldson S."/>
            <person name="Dearden P."/>
        </authorList>
    </citation>
    <scope>NUCLEOTIDE SEQUENCE</scope>
    <source>
        <strain evidence="11">Lincoln</strain>
        <tissue evidence="11">Whole body</tissue>
    </source>
</reference>
<evidence type="ECO:0000256" key="3">
    <source>
        <dbReference type="ARBA" id="ARBA00022606"/>
    </source>
</evidence>
<keyword evidence="5" id="KW-0552">Olfaction</keyword>
<organism evidence="11 12">
    <name type="scientific">Microctonus hyperodae</name>
    <name type="common">Parasitoid wasp</name>
    <dbReference type="NCBI Taxonomy" id="165561"/>
    <lineage>
        <taxon>Eukaryota</taxon>
        <taxon>Metazoa</taxon>
        <taxon>Ecdysozoa</taxon>
        <taxon>Arthropoda</taxon>
        <taxon>Hexapoda</taxon>
        <taxon>Insecta</taxon>
        <taxon>Pterygota</taxon>
        <taxon>Neoptera</taxon>
        <taxon>Endopterygota</taxon>
        <taxon>Hymenoptera</taxon>
        <taxon>Apocrita</taxon>
        <taxon>Ichneumonoidea</taxon>
        <taxon>Braconidae</taxon>
        <taxon>Euphorinae</taxon>
        <taxon>Microctonus</taxon>
    </lineage>
</organism>
<proteinExistence type="predicted"/>
<dbReference type="GO" id="GO:0005886">
    <property type="term" value="C:plasma membrane"/>
    <property type="evidence" value="ECO:0007669"/>
    <property type="project" value="UniProtKB-SubCell"/>
</dbReference>
<feature type="transmembrane region" description="Helical" evidence="10">
    <location>
        <begin position="184"/>
        <end position="202"/>
    </location>
</feature>
<evidence type="ECO:0000256" key="2">
    <source>
        <dbReference type="ARBA" id="ARBA00022475"/>
    </source>
</evidence>
<keyword evidence="9" id="KW-0807">Transducer</keyword>
<evidence type="ECO:0000256" key="1">
    <source>
        <dbReference type="ARBA" id="ARBA00004651"/>
    </source>
</evidence>
<evidence type="ECO:0000256" key="7">
    <source>
        <dbReference type="ARBA" id="ARBA00023136"/>
    </source>
</evidence>
<dbReference type="PANTHER" id="PTHR21137">
    <property type="entry name" value="ODORANT RECEPTOR"/>
    <property type="match status" value="1"/>
</dbReference>
<evidence type="ECO:0000256" key="8">
    <source>
        <dbReference type="ARBA" id="ARBA00023170"/>
    </source>
</evidence>
<evidence type="ECO:0000313" key="12">
    <source>
        <dbReference type="Proteomes" id="UP001168972"/>
    </source>
</evidence>
<dbReference type="EMBL" id="JAQQBR010000003">
    <property type="protein sequence ID" value="KAK0179432.1"/>
    <property type="molecule type" value="Genomic_DNA"/>
</dbReference>
<feature type="transmembrane region" description="Helical" evidence="10">
    <location>
        <begin position="54"/>
        <end position="77"/>
    </location>
</feature>
<keyword evidence="6 10" id="KW-1133">Transmembrane helix</keyword>
<feature type="transmembrane region" description="Helical" evidence="10">
    <location>
        <begin position="152"/>
        <end position="172"/>
    </location>
</feature>
<evidence type="ECO:0000313" key="11">
    <source>
        <dbReference type="EMBL" id="KAK0179432.1"/>
    </source>
</evidence>
<dbReference type="AlphaFoldDB" id="A0AA39G0V0"/>
<evidence type="ECO:0000256" key="4">
    <source>
        <dbReference type="ARBA" id="ARBA00022692"/>
    </source>
</evidence>
<keyword evidence="3" id="KW-0716">Sensory transduction</keyword>
<evidence type="ECO:0000256" key="9">
    <source>
        <dbReference type="ARBA" id="ARBA00023224"/>
    </source>
</evidence>
<comment type="subcellular location">
    <subcellularLocation>
        <location evidence="1">Cell membrane</location>
        <topology evidence="1">Multi-pass membrane protein</topology>
    </subcellularLocation>
</comment>
<keyword evidence="7 10" id="KW-0472">Membrane</keyword>
<dbReference type="GO" id="GO:0004984">
    <property type="term" value="F:olfactory receptor activity"/>
    <property type="evidence" value="ECO:0007669"/>
    <property type="project" value="InterPro"/>
</dbReference>
<keyword evidence="8" id="KW-0675">Receptor</keyword>
<keyword evidence="2" id="KW-1003">Cell membrane</keyword>
<keyword evidence="12" id="KW-1185">Reference proteome</keyword>